<name>A0A7W8IJF1_9BACT</name>
<dbReference type="AlphaFoldDB" id="A0A7W8IJF1"/>
<feature type="domain" description="IstB-like ATP-binding" evidence="1">
    <location>
        <begin position="25"/>
        <end position="197"/>
    </location>
</feature>
<evidence type="ECO:0000313" key="2">
    <source>
        <dbReference type="EMBL" id="MBB5318256.1"/>
    </source>
</evidence>
<evidence type="ECO:0000259" key="1">
    <source>
        <dbReference type="Pfam" id="PF01695"/>
    </source>
</evidence>
<reference evidence="2" key="1">
    <citation type="submission" date="2020-08" db="EMBL/GenBank/DDBJ databases">
        <title>Genomic Encyclopedia of Type Strains, Phase IV (KMG-V): Genome sequencing to study the core and pangenomes of soil and plant-associated prokaryotes.</title>
        <authorList>
            <person name="Whitman W."/>
        </authorList>
    </citation>
    <scope>NUCLEOTIDE SEQUENCE [LARGE SCALE GENOMIC DNA]</scope>
    <source>
        <strain evidence="2">M8UP27</strain>
    </source>
</reference>
<evidence type="ECO:0000313" key="3">
    <source>
        <dbReference type="Proteomes" id="UP000568106"/>
    </source>
</evidence>
<dbReference type="GO" id="GO:0005524">
    <property type="term" value="F:ATP binding"/>
    <property type="evidence" value="ECO:0007669"/>
    <property type="project" value="InterPro"/>
</dbReference>
<proteinExistence type="predicted"/>
<protein>
    <submittedName>
        <fullName evidence="2">DNA replication protein DnaC</fullName>
    </submittedName>
</protein>
<dbReference type="Pfam" id="PF01695">
    <property type="entry name" value="IstB_IS21"/>
    <property type="match status" value="1"/>
</dbReference>
<dbReference type="SUPFAM" id="SSF52540">
    <property type="entry name" value="P-loop containing nucleoside triphosphate hydrolases"/>
    <property type="match status" value="1"/>
</dbReference>
<organism evidence="2 3">
    <name type="scientific">Tunturiibacter empetritectus</name>
    <dbReference type="NCBI Taxonomy" id="3069691"/>
    <lineage>
        <taxon>Bacteria</taxon>
        <taxon>Pseudomonadati</taxon>
        <taxon>Acidobacteriota</taxon>
        <taxon>Terriglobia</taxon>
        <taxon>Terriglobales</taxon>
        <taxon>Acidobacteriaceae</taxon>
        <taxon>Tunturiibacter</taxon>
    </lineage>
</organism>
<gene>
    <name evidence="2" type="ORF">HDF09_002953</name>
</gene>
<sequence>MSEVCTICGGLGLKVIQRPDGTQFAQDCVCRIERRAARVLKNARIPRRYEFCSLDSYETMHSSATKSVKKSLIVSRKFTEGYPIETSGKGLLFVGSAGLGKTHLAIGILKNLILERGATGIFWEHKELLENLRSTYSGRHAGAEAEMLKTVITCDLLVLDDLGDITPSDWSWDTTSYILSSRYNEDRSTIITSNLPNKPPSIAFDESVDHFASEAAQEAQKAMNRRTLGDRIGDRIWSRLQEMCVVVEMQGEDFRQKVKRASFA</sequence>
<dbReference type="PANTHER" id="PTHR30050">
    <property type="entry name" value="CHROMOSOMAL REPLICATION INITIATOR PROTEIN DNAA"/>
    <property type="match status" value="1"/>
</dbReference>
<dbReference type="InterPro" id="IPR027417">
    <property type="entry name" value="P-loop_NTPase"/>
</dbReference>
<dbReference type="GO" id="GO:0006260">
    <property type="term" value="P:DNA replication"/>
    <property type="evidence" value="ECO:0007669"/>
    <property type="project" value="TreeGrafter"/>
</dbReference>
<keyword evidence="3" id="KW-1185">Reference proteome</keyword>
<dbReference type="PANTHER" id="PTHR30050:SF4">
    <property type="entry name" value="ATP-BINDING PROTEIN RV3427C IN INSERTION SEQUENCE-RELATED"/>
    <property type="match status" value="1"/>
</dbReference>
<accession>A0A7W8IJF1</accession>
<dbReference type="Gene3D" id="3.40.50.300">
    <property type="entry name" value="P-loop containing nucleotide triphosphate hydrolases"/>
    <property type="match status" value="1"/>
</dbReference>
<dbReference type="InterPro" id="IPR002611">
    <property type="entry name" value="IstB_ATP-bd"/>
</dbReference>
<comment type="caution">
    <text evidence="2">The sequence shown here is derived from an EMBL/GenBank/DDBJ whole genome shotgun (WGS) entry which is preliminary data.</text>
</comment>
<dbReference type="EMBL" id="JACHDY010000004">
    <property type="protein sequence ID" value="MBB5318256.1"/>
    <property type="molecule type" value="Genomic_DNA"/>
</dbReference>
<dbReference type="Proteomes" id="UP000568106">
    <property type="component" value="Unassembled WGS sequence"/>
</dbReference>